<evidence type="ECO:0000313" key="3">
    <source>
        <dbReference type="Proteomes" id="UP001419268"/>
    </source>
</evidence>
<dbReference type="Proteomes" id="UP001419268">
    <property type="component" value="Unassembled WGS sequence"/>
</dbReference>
<evidence type="ECO:0000313" key="2">
    <source>
        <dbReference type="EMBL" id="KAK9149308.1"/>
    </source>
</evidence>
<evidence type="ECO:0000256" key="1">
    <source>
        <dbReference type="SAM" id="MobiDB-lite"/>
    </source>
</evidence>
<name>A0AAP0KAZ4_9MAGN</name>
<sequence>MASWDPPDGAGDAVEGGADIVVGICVVEVGLVDDDGEIMSRPRSDDRAPKTMGPVRPSRSDPLFPDAARPLPIGLDLSIVLYLALRVCVLHHLLSEVDRQGHRLSGSCPEVSCNAC</sequence>
<feature type="region of interest" description="Disordered" evidence="1">
    <location>
        <begin position="36"/>
        <end position="63"/>
    </location>
</feature>
<comment type="caution">
    <text evidence="2">The sequence shown here is derived from an EMBL/GenBank/DDBJ whole genome shotgun (WGS) entry which is preliminary data.</text>
</comment>
<dbReference type="EMBL" id="JBBNAG010000003">
    <property type="protein sequence ID" value="KAK9149308.1"/>
    <property type="molecule type" value="Genomic_DNA"/>
</dbReference>
<feature type="compositionally biased region" description="Basic and acidic residues" evidence="1">
    <location>
        <begin position="38"/>
        <end position="49"/>
    </location>
</feature>
<reference evidence="2 3" key="1">
    <citation type="submission" date="2024-01" db="EMBL/GenBank/DDBJ databases">
        <title>Genome assemblies of Stephania.</title>
        <authorList>
            <person name="Yang L."/>
        </authorList>
    </citation>
    <scope>NUCLEOTIDE SEQUENCE [LARGE SCALE GENOMIC DNA]</scope>
    <source>
        <strain evidence="2">JXDWG</strain>
        <tissue evidence="2">Leaf</tissue>
    </source>
</reference>
<gene>
    <name evidence="2" type="ORF">Scep_008065</name>
</gene>
<proteinExistence type="predicted"/>
<organism evidence="2 3">
    <name type="scientific">Stephania cephalantha</name>
    <dbReference type="NCBI Taxonomy" id="152367"/>
    <lineage>
        <taxon>Eukaryota</taxon>
        <taxon>Viridiplantae</taxon>
        <taxon>Streptophyta</taxon>
        <taxon>Embryophyta</taxon>
        <taxon>Tracheophyta</taxon>
        <taxon>Spermatophyta</taxon>
        <taxon>Magnoliopsida</taxon>
        <taxon>Ranunculales</taxon>
        <taxon>Menispermaceae</taxon>
        <taxon>Menispermoideae</taxon>
        <taxon>Cissampelideae</taxon>
        <taxon>Stephania</taxon>
    </lineage>
</organism>
<keyword evidence="3" id="KW-1185">Reference proteome</keyword>
<accession>A0AAP0KAZ4</accession>
<protein>
    <submittedName>
        <fullName evidence="2">Uncharacterized protein</fullName>
    </submittedName>
</protein>
<dbReference type="AlphaFoldDB" id="A0AAP0KAZ4"/>